<dbReference type="AlphaFoldDB" id="A0A6N4TH21"/>
<name>A0A6N4TH21_9FIRM</name>
<keyword evidence="2" id="KW-1185">Reference proteome</keyword>
<accession>A0A6N4TH21</accession>
<evidence type="ECO:0000313" key="1">
    <source>
        <dbReference type="EMBL" id="BBK21774.1"/>
    </source>
</evidence>
<reference evidence="2" key="1">
    <citation type="submission" date="2019-05" db="EMBL/GenBank/DDBJ databases">
        <title>Complete genome sequencing of Absiella argi strain JCM 30884.</title>
        <authorList>
            <person name="Sakamoto M."/>
            <person name="Murakami T."/>
            <person name="Mori H."/>
        </authorList>
    </citation>
    <scope>NUCLEOTIDE SEQUENCE [LARGE SCALE GENOMIC DNA]</scope>
    <source>
        <strain evidence="2">JCM 30884</strain>
    </source>
</reference>
<protein>
    <submittedName>
        <fullName evidence="1">Uncharacterized protein</fullName>
    </submittedName>
</protein>
<sequence>MLKYRRFYTWSARDIPQRLTQYRMNLKIGGNYYVIKKRKTGYYERICQI</sequence>
<dbReference type="KEGG" id="aarg:Aargi30884_06770"/>
<gene>
    <name evidence="1" type="ORF">Aargi30884_06770</name>
</gene>
<evidence type="ECO:0000313" key="2">
    <source>
        <dbReference type="Proteomes" id="UP000464754"/>
    </source>
</evidence>
<proteinExistence type="predicted"/>
<dbReference type="EMBL" id="AP019695">
    <property type="protein sequence ID" value="BBK21774.1"/>
    <property type="molecule type" value="Genomic_DNA"/>
</dbReference>
<dbReference type="Proteomes" id="UP000464754">
    <property type="component" value="Chromosome"/>
</dbReference>
<organism evidence="1 2">
    <name type="scientific">Amedibacterium intestinale</name>
    <dbReference type="NCBI Taxonomy" id="2583452"/>
    <lineage>
        <taxon>Bacteria</taxon>
        <taxon>Bacillati</taxon>
        <taxon>Bacillota</taxon>
        <taxon>Erysipelotrichia</taxon>
        <taxon>Erysipelotrichales</taxon>
        <taxon>Erysipelotrichaceae</taxon>
        <taxon>Amedibacterium</taxon>
    </lineage>
</organism>